<dbReference type="EMBL" id="CM044707">
    <property type="protein sequence ID" value="KAI5655368.1"/>
    <property type="molecule type" value="Genomic_DNA"/>
</dbReference>
<dbReference type="Proteomes" id="UP001060085">
    <property type="component" value="Linkage Group LG07"/>
</dbReference>
<proteinExistence type="predicted"/>
<reference evidence="2" key="1">
    <citation type="journal article" date="2023" name="Nat. Plants">
        <title>Single-cell RNA sequencing provides a high-resolution roadmap for understanding the multicellular compartmentation of specialized metabolism.</title>
        <authorList>
            <person name="Sun S."/>
            <person name="Shen X."/>
            <person name="Li Y."/>
            <person name="Li Y."/>
            <person name="Wang S."/>
            <person name="Li R."/>
            <person name="Zhang H."/>
            <person name="Shen G."/>
            <person name="Guo B."/>
            <person name="Wei J."/>
            <person name="Xu J."/>
            <person name="St-Pierre B."/>
            <person name="Chen S."/>
            <person name="Sun C."/>
        </authorList>
    </citation>
    <scope>NUCLEOTIDE SEQUENCE [LARGE SCALE GENOMIC DNA]</scope>
</reference>
<evidence type="ECO:0000313" key="2">
    <source>
        <dbReference type="Proteomes" id="UP001060085"/>
    </source>
</evidence>
<gene>
    <name evidence="1" type="ORF">M9H77_32555</name>
</gene>
<sequence>MDQFRQIGEVLGSLKAVMVLKHDIQINQRQCSLLYDMYVLAFETISEEIRQNLRLDERNIKWKALEYPMKELHRIFKEGEQYIRYCLDIKDWWGKAISLHFNRDSVDYHIHNLLCCFPVVIEAIETAAEISVLDQDDMQKRRSAILKKYDPDLNDPKLFQWMYGNQYLIPRDICSRIDNAFKEDKWLLIHAISEKKGTFSSSLTKHQKRIGDFLIKKMNEVEGGELKLLPSSVLVGANDYAVKRRLGLGKGHVKEIQWLGETFALRTFFGEIEPAVSHDISQVLSLSHPNILQYFSGFYDEEMKEGFLLMEAMNKNLNSHIKENCGQRKSFPFSLPAAVDIMLQIARGMEYIHSRKIYHGDLNPSNILLKARSSSTEGYFHAKISGFSLSSIKVSVRSPATKGDESVIWYAPEVLAELERQTDQKCSSKYSEKADIYSFGMLCFEILTGKVPFEDSHLQGNKIIRNIRAGERPLFPYPSPKYLANLTRRCWHPTPSFRPSFSSLCRILRYIKKILIINPDHGHPDLPPPLVDYCDIEAGYSKKFPGEGSLDLPPVSLVPFQLYSYKVIEKEKISQNSKDKGWDLLFGETLPRTATSLCGEERLAAIDDLFLLPSDARSVHSEIIETKNPGVALDQRSVVSENANFKLFSSDQRSIGSESPGRKFLLSTKVDQRSSSVPATPGRKAPLAIAVDPFSLRPTTAERKVPQLLTPTSQKSNVSDNSEQEILSESDHKTADSKTSDTKTMLTTVNEHKVNRSETSEKEQLSVTSADNGLLSSSGTSEKKAHGRKIVHRRKLSEIPEKTIPASLSKQKPVSENAERKIEPITSTSKAANSKSSNKKTSLSKKLIGAIAANVSGLPKDGSPRSSPARKQGLCSSATASPTRASIAAASSSSPRDSAKECSSPISSPLHPCSRCSRSNGTTPLHPDTSPRRNRLSRVSSIS</sequence>
<comment type="caution">
    <text evidence="1">The sequence shown here is derived from an EMBL/GenBank/DDBJ whole genome shotgun (WGS) entry which is preliminary data.</text>
</comment>
<name>A0ACC0A5R0_CATRO</name>
<protein>
    <submittedName>
        <fullName evidence="1">Uncharacterized protein</fullName>
    </submittedName>
</protein>
<keyword evidence="2" id="KW-1185">Reference proteome</keyword>
<organism evidence="1 2">
    <name type="scientific">Catharanthus roseus</name>
    <name type="common">Madagascar periwinkle</name>
    <name type="synonym">Vinca rosea</name>
    <dbReference type="NCBI Taxonomy" id="4058"/>
    <lineage>
        <taxon>Eukaryota</taxon>
        <taxon>Viridiplantae</taxon>
        <taxon>Streptophyta</taxon>
        <taxon>Embryophyta</taxon>
        <taxon>Tracheophyta</taxon>
        <taxon>Spermatophyta</taxon>
        <taxon>Magnoliopsida</taxon>
        <taxon>eudicotyledons</taxon>
        <taxon>Gunneridae</taxon>
        <taxon>Pentapetalae</taxon>
        <taxon>asterids</taxon>
        <taxon>lamiids</taxon>
        <taxon>Gentianales</taxon>
        <taxon>Apocynaceae</taxon>
        <taxon>Rauvolfioideae</taxon>
        <taxon>Vinceae</taxon>
        <taxon>Catharanthinae</taxon>
        <taxon>Catharanthus</taxon>
    </lineage>
</organism>
<accession>A0ACC0A5R0</accession>
<evidence type="ECO:0000313" key="1">
    <source>
        <dbReference type="EMBL" id="KAI5655368.1"/>
    </source>
</evidence>